<dbReference type="EMBL" id="CADEHS020000134">
    <property type="protein sequence ID" value="CAG9950055.1"/>
    <property type="molecule type" value="Genomic_DNA"/>
</dbReference>
<organism evidence="1 2">
    <name type="scientific">Clonostachys rosea f. rosea IK726</name>
    <dbReference type="NCBI Taxonomy" id="1349383"/>
    <lineage>
        <taxon>Eukaryota</taxon>
        <taxon>Fungi</taxon>
        <taxon>Dikarya</taxon>
        <taxon>Ascomycota</taxon>
        <taxon>Pezizomycotina</taxon>
        <taxon>Sordariomycetes</taxon>
        <taxon>Hypocreomycetidae</taxon>
        <taxon>Hypocreales</taxon>
        <taxon>Bionectriaceae</taxon>
        <taxon>Clonostachys</taxon>
    </lineage>
</organism>
<proteinExistence type="predicted"/>
<sequence length="73" mass="8176">MPQYKMPLPLRCPEVISELHTCQIRPTLPQLQLGRNPPGLTTAPSNNIFSTIGYFQTNSAPTSTLTFCLCRRL</sequence>
<evidence type="ECO:0000313" key="2">
    <source>
        <dbReference type="Proteomes" id="UP000836387"/>
    </source>
</evidence>
<keyword evidence="2" id="KW-1185">Reference proteome</keyword>
<evidence type="ECO:0000313" key="1">
    <source>
        <dbReference type="EMBL" id="CAG9950055.1"/>
    </source>
</evidence>
<comment type="caution">
    <text evidence="1">The sequence shown here is derived from an EMBL/GenBank/DDBJ whole genome shotgun (WGS) entry which is preliminary data.</text>
</comment>
<dbReference type="Proteomes" id="UP000836387">
    <property type="component" value="Unassembled WGS sequence"/>
</dbReference>
<feature type="non-terminal residue" evidence="1">
    <location>
        <position position="73"/>
    </location>
</feature>
<accession>A0ACA9U9N9</accession>
<reference evidence="1" key="1">
    <citation type="submission" date="2020-04" db="EMBL/GenBank/DDBJ databases">
        <authorList>
            <person name="Broberg M."/>
        </authorList>
    </citation>
    <scope>NUCLEOTIDE SEQUENCE</scope>
</reference>
<name>A0ACA9U9N9_BIOOC</name>
<gene>
    <name evidence="1" type="ORF">CRV2_00019386</name>
</gene>
<protein>
    <submittedName>
        <fullName evidence="1">Uncharacterized protein</fullName>
    </submittedName>
</protein>
<reference evidence="1" key="2">
    <citation type="submission" date="2021-10" db="EMBL/GenBank/DDBJ databases">
        <authorList>
            <person name="Piombo E."/>
        </authorList>
    </citation>
    <scope>NUCLEOTIDE SEQUENCE</scope>
</reference>